<name>A0AA95ICF0_9BACL</name>
<dbReference type="Pfam" id="PF09693">
    <property type="entry name" value="Phage_XkdX"/>
    <property type="match status" value="1"/>
</dbReference>
<sequence length="49" mass="6028">MSRMFNSEYDRLIYFYKYKWVSEAQLRLYVQFGVINTSEFKAITGNKYK</sequence>
<dbReference type="AlphaFoldDB" id="A0AA95ICF0"/>
<evidence type="ECO:0000313" key="2">
    <source>
        <dbReference type="Proteomes" id="UP001177943"/>
    </source>
</evidence>
<reference evidence="1" key="1">
    <citation type="submission" date="2023-05" db="EMBL/GenBank/DDBJ databases">
        <title>Comparative genomics of Bacillaceae isolates and their secondary metabolite potential.</title>
        <authorList>
            <person name="Song L."/>
            <person name="Nielsen L.J."/>
            <person name="Mohite O."/>
            <person name="Xu X."/>
            <person name="Weber T."/>
            <person name="Kovacs A.T."/>
        </authorList>
    </citation>
    <scope>NUCLEOTIDE SEQUENCE</scope>
    <source>
        <strain evidence="1">B2_4</strain>
    </source>
</reference>
<proteinExistence type="predicted"/>
<dbReference type="KEGG" id="pwn:QNH46_07945"/>
<dbReference type="InterPro" id="IPR010022">
    <property type="entry name" value="XkdX"/>
</dbReference>
<gene>
    <name evidence="1" type="ORF">QNH46_07945</name>
</gene>
<accession>A0AA95ICF0</accession>
<dbReference type="RefSeq" id="WP_283927628.1">
    <property type="nucleotide sequence ID" value="NZ_CP126084.1"/>
</dbReference>
<evidence type="ECO:0000313" key="1">
    <source>
        <dbReference type="EMBL" id="WHX50567.1"/>
    </source>
</evidence>
<protein>
    <submittedName>
        <fullName evidence="1">XkdX family protein</fullName>
    </submittedName>
</protein>
<organism evidence="1 2">
    <name type="scientific">Paenibacillus woosongensis</name>
    <dbReference type="NCBI Taxonomy" id="307580"/>
    <lineage>
        <taxon>Bacteria</taxon>
        <taxon>Bacillati</taxon>
        <taxon>Bacillota</taxon>
        <taxon>Bacilli</taxon>
        <taxon>Bacillales</taxon>
        <taxon>Paenibacillaceae</taxon>
        <taxon>Paenibacillus</taxon>
    </lineage>
</organism>
<dbReference type="Proteomes" id="UP001177943">
    <property type="component" value="Chromosome"/>
</dbReference>
<dbReference type="EMBL" id="CP126084">
    <property type="protein sequence ID" value="WHX50567.1"/>
    <property type="molecule type" value="Genomic_DNA"/>
</dbReference>